<dbReference type="AlphaFoldDB" id="A0A2H0B625"/>
<accession>A0A2H0B625</accession>
<evidence type="ECO:0000313" key="3">
    <source>
        <dbReference type="Proteomes" id="UP000229459"/>
    </source>
</evidence>
<evidence type="ECO:0000313" key="2">
    <source>
        <dbReference type="EMBL" id="PIP53133.1"/>
    </source>
</evidence>
<dbReference type="EMBL" id="PCSR01000062">
    <property type="protein sequence ID" value="PIP53133.1"/>
    <property type="molecule type" value="Genomic_DNA"/>
</dbReference>
<protein>
    <submittedName>
        <fullName evidence="2">Uncharacterized protein</fullName>
    </submittedName>
</protein>
<evidence type="ECO:0000256" key="1">
    <source>
        <dbReference type="SAM" id="MobiDB-lite"/>
    </source>
</evidence>
<organism evidence="2 3">
    <name type="scientific">Candidatus Beckwithbacteria bacterium CG23_combo_of_CG06-09_8_20_14_all_34_8</name>
    <dbReference type="NCBI Taxonomy" id="1974497"/>
    <lineage>
        <taxon>Bacteria</taxon>
        <taxon>Candidatus Beckwithiibacteriota</taxon>
    </lineage>
</organism>
<proteinExistence type="predicted"/>
<sequence>MPERPKFSLVPTNDKPRKYRQEPIPGYTEYPPTTEGALQTRIELLTKNSEHPIEIGTLTWDALADRVLDMKSGIDPGLDGWFKVQLDPDDNGERWGLVRIDRAKILEHHQHQRNLGEYHPYKGFIALCTSTTRGQKE</sequence>
<dbReference type="Proteomes" id="UP000229459">
    <property type="component" value="Unassembled WGS sequence"/>
</dbReference>
<name>A0A2H0B625_9BACT</name>
<reference evidence="2 3" key="1">
    <citation type="submission" date="2017-09" db="EMBL/GenBank/DDBJ databases">
        <title>Depth-based differentiation of microbial function through sediment-hosted aquifers and enrichment of novel symbionts in the deep terrestrial subsurface.</title>
        <authorList>
            <person name="Probst A.J."/>
            <person name="Ladd B."/>
            <person name="Jarett J.K."/>
            <person name="Geller-Mcgrath D.E."/>
            <person name="Sieber C.M."/>
            <person name="Emerson J.B."/>
            <person name="Anantharaman K."/>
            <person name="Thomas B.C."/>
            <person name="Malmstrom R."/>
            <person name="Stieglmeier M."/>
            <person name="Klingl A."/>
            <person name="Woyke T."/>
            <person name="Ryan C.M."/>
            <person name="Banfield J.F."/>
        </authorList>
    </citation>
    <scope>NUCLEOTIDE SEQUENCE [LARGE SCALE GENOMIC DNA]</scope>
    <source>
        <strain evidence="2">CG23_combo_of_CG06-09_8_20_14_all_34_8</strain>
    </source>
</reference>
<comment type="caution">
    <text evidence="2">The sequence shown here is derived from an EMBL/GenBank/DDBJ whole genome shotgun (WGS) entry which is preliminary data.</text>
</comment>
<gene>
    <name evidence="2" type="ORF">COX08_02640</name>
</gene>
<feature type="region of interest" description="Disordered" evidence="1">
    <location>
        <begin position="1"/>
        <end position="33"/>
    </location>
</feature>